<evidence type="ECO:0000256" key="5">
    <source>
        <dbReference type="ARBA" id="ARBA00022723"/>
    </source>
</evidence>
<feature type="binding site" evidence="10">
    <location>
        <position position="223"/>
    </location>
    <ligand>
        <name>substrate</name>
    </ligand>
</feature>
<evidence type="ECO:0000256" key="7">
    <source>
        <dbReference type="ARBA" id="ARBA00023004"/>
    </source>
</evidence>
<feature type="active site" description="Proton acceptor" evidence="9">
    <location>
        <position position="142"/>
    </location>
</feature>
<comment type="function">
    <text evidence="14">Removal of H(2)O(2), oxidation of toxic reductants, biosynthesis and degradation of lignin, suberization, auxin catabolism, response to environmental stresses such as wounding, pathogen attack and oxidative stress.</text>
</comment>
<evidence type="ECO:0000256" key="4">
    <source>
        <dbReference type="ARBA" id="ARBA00022617"/>
    </source>
</evidence>
<comment type="caution">
    <text evidence="17">The sequence shown here is derived from an EMBL/GenBank/DDBJ whole genome shotgun (WGS) entry which is preliminary data.</text>
</comment>
<dbReference type="GO" id="GO:0042744">
    <property type="term" value="P:hydrogen peroxide catabolic process"/>
    <property type="evidence" value="ECO:0007669"/>
    <property type="project" value="UniProtKB-KW"/>
</dbReference>
<dbReference type="PANTHER" id="PTHR31517">
    <property type="match status" value="1"/>
</dbReference>
<proteinExistence type="inferred from homology"/>
<dbReference type="Pfam" id="PF00141">
    <property type="entry name" value="peroxidase"/>
    <property type="match status" value="1"/>
</dbReference>
<dbReference type="GO" id="GO:0006979">
    <property type="term" value="P:response to oxidative stress"/>
    <property type="evidence" value="ECO:0007669"/>
    <property type="project" value="UniProtKB-UniRule"/>
</dbReference>
<keyword evidence="15" id="KW-1133">Transmembrane helix</keyword>
<comment type="cofactor">
    <cofactor evidence="11 14">
        <name>heme b</name>
        <dbReference type="ChEBI" id="CHEBI:60344"/>
    </cofactor>
    <text evidence="11 14">Binds 1 heme b (iron(II)-protoporphyrin IX) group per subunit.</text>
</comment>
<keyword evidence="14" id="KW-0964">Secreted</keyword>
<name>A0A176WN95_MARPO</name>
<feature type="binding site" evidence="11">
    <location>
        <position position="254"/>
    </location>
    <ligand>
        <name>Ca(2+)</name>
        <dbReference type="ChEBI" id="CHEBI:29108"/>
        <label>2</label>
    </ligand>
</feature>
<dbReference type="InterPro" id="IPR019793">
    <property type="entry name" value="Peroxidases_heam-ligand_BS"/>
</dbReference>
<evidence type="ECO:0000259" key="16">
    <source>
        <dbReference type="PROSITE" id="PS50873"/>
    </source>
</evidence>
<dbReference type="SUPFAM" id="SSF48113">
    <property type="entry name" value="Heme-dependent peroxidases"/>
    <property type="match status" value="1"/>
</dbReference>
<organism evidence="17 18">
    <name type="scientific">Marchantia polymorpha subsp. ruderalis</name>
    <dbReference type="NCBI Taxonomy" id="1480154"/>
    <lineage>
        <taxon>Eukaryota</taxon>
        <taxon>Viridiplantae</taxon>
        <taxon>Streptophyta</taxon>
        <taxon>Embryophyta</taxon>
        <taxon>Marchantiophyta</taxon>
        <taxon>Marchantiopsida</taxon>
        <taxon>Marchantiidae</taxon>
        <taxon>Marchantiales</taxon>
        <taxon>Marchantiaceae</taxon>
        <taxon>Marchantia</taxon>
    </lineage>
</organism>
<keyword evidence="5 11" id="KW-0479">Metal-binding</keyword>
<feature type="site" description="Transition state stabilizer" evidence="12">
    <location>
        <position position="138"/>
    </location>
</feature>
<evidence type="ECO:0000256" key="9">
    <source>
        <dbReference type="PIRSR" id="PIRSR600823-1"/>
    </source>
</evidence>
<dbReference type="InterPro" id="IPR000823">
    <property type="entry name" value="Peroxidase_pln"/>
</dbReference>
<comment type="catalytic activity">
    <reaction evidence="1 14">
        <text>2 a phenolic donor + H2O2 = 2 a phenolic radical donor + 2 H2O</text>
        <dbReference type="Rhea" id="RHEA:56136"/>
        <dbReference type="ChEBI" id="CHEBI:15377"/>
        <dbReference type="ChEBI" id="CHEBI:16240"/>
        <dbReference type="ChEBI" id="CHEBI:139520"/>
        <dbReference type="ChEBI" id="CHEBI:139521"/>
        <dbReference type="EC" id="1.11.1.7"/>
    </reaction>
</comment>
<keyword evidence="14" id="KW-0376">Hydrogen peroxide</keyword>
<feature type="binding site" evidence="11">
    <location>
        <position position="146"/>
    </location>
    <ligand>
        <name>Ca(2+)</name>
        <dbReference type="ChEBI" id="CHEBI:29108"/>
        <label>1</label>
    </ligand>
</feature>
<dbReference type="GO" id="GO:0140825">
    <property type="term" value="F:lactoperoxidase activity"/>
    <property type="evidence" value="ECO:0007669"/>
    <property type="project" value="UniProtKB-EC"/>
</dbReference>
<keyword evidence="4 14" id="KW-0349">Heme</keyword>
<dbReference type="GO" id="GO:0046872">
    <property type="term" value="F:metal ion binding"/>
    <property type="evidence" value="ECO:0007669"/>
    <property type="project" value="UniProtKB-UniRule"/>
</dbReference>
<dbReference type="InterPro" id="IPR033905">
    <property type="entry name" value="Secretory_peroxidase"/>
</dbReference>
<sequence>MPMGYGWVLGDIIFSWVGTSNDKGSVCQDRTKNLRNLSSMGGHGRAQRSDLPIVYSITLGCVCLSILASVSMKCAKLMLTAAVLTLLGTSCLAVIVPLSSSFRVGFYNQTCPAAESIVRSTLISRFQSDIRLPARLIRLLFHECFVTAEKDAAPNLNVAGYDAVDAAKSALENACPGVVSCADIEVLLAREAVSLLGGPNITVPTGRLDARSSSASLAASTLPGLGTSVPGMIAAFAAKGFTTQDMVALLGAHTVGAAFCNSFSYRLYNFKGTNQSDPSMNSILLGKLRTVCPRSPVNPDPTVALDQGNNSINAFDSSFFRELLNGNGILEIDQAIAVHNQTAAIVAAYAANSTSGNSTAGNITVVPSLNFGSNFAQVFVKLSMLDVLTGGNSSATIRKNCAIIS</sequence>
<evidence type="ECO:0000256" key="15">
    <source>
        <dbReference type="SAM" id="Phobius"/>
    </source>
</evidence>
<keyword evidence="18" id="KW-1185">Reference proteome</keyword>
<dbReference type="PROSITE" id="PS00435">
    <property type="entry name" value="PEROXIDASE_1"/>
    <property type="match status" value="1"/>
</dbReference>
<gene>
    <name evidence="17" type="ORF">AXG93_167s1310</name>
</gene>
<evidence type="ECO:0000256" key="14">
    <source>
        <dbReference type="RuleBase" id="RU362060"/>
    </source>
</evidence>
<keyword evidence="6 14" id="KW-0560">Oxidoreductase</keyword>
<feature type="binding site" evidence="11">
    <location>
        <position position="306"/>
    </location>
    <ligand>
        <name>Ca(2+)</name>
        <dbReference type="ChEBI" id="CHEBI:29108"/>
        <label>2</label>
    </ligand>
</feature>
<dbReference type="PANTHER" id="PTHR31517:SF81">
    <property type="entry name" value="PEROXIDASE"/>
    <property type="match status" value="1"/>
</dbReference>
<evidence type="ECO:0000256" key="2">
    <source>
        <dbReference type="ARBA" id="ARBA00006873"/>
    </source>
</evidence>
<dbReference type="GO" id="GO:0020037">
    <property type="term" value="F:heme binding"/>
    <property type="evidence" value="ECO:0007669"/>
    <property type="project" value="UniProtKB-UniRule"/>
</dbReference>
<accession>A0A176WN95</accession>
<comment type="similarity">
    <text evidence="14">Belongs to the peroxidase family. Classical plant (class III) peroxidase subfamily.</text>
</comment>
<evidence type="ECO:0000256" key="1">
    <source>
        <dbReference type="ARBA" id="ARBA00000189"/>
    </source>
</evidence>
<keyword evidence="15" id="KW-0472">Membrane</keyword>
<evidence type="ECO:0000256" key="12">
    <source>
        <dbReference type="PIRSR" id="PIRSR600823-4"/>
    </source>
</evidence>
<dbReference type="InterPro" id="IPR010255">
    <property type="entry name" value="Haem_peroxidase_sf"/>
</dbReference>
<evidence type="ECO:0000313" key="17">
    <source>
        <dbReference type="EMBL" id="OAE34620.1"/>
    </source>
</evidence>
<dbReference type="InterPro" id="IPR002016">
    <property type="entry name" value="Haem_peroxidase"/>
</dbReference>
<dbReference type="CDD" id="cd00693">
    <property type="entry name" value="secretory_peroxidase"/>
    <property type="match status" value="1"/>
</dbReference>
<comment type="subcellular location">
    <subcellularLocation>
        <location evidence="14">Secreted</location>
    </subcellularLocation>
</comment>
<evidence type="ECO:0000256" key="11">
    <source>
        <dbReference type="PIRSR" id="PIRSR600823-3"/>
    </source>
</evidence>
<evidence type="ECO:0000256" key="10">
    <source>
        <dbReference type="PIRSR" id="PIRSR600823-2"/>
    </source>
</evidence>
<evidence type="ECO:0000256" key="13">
    <source>
        <dbReference type="PIRSR" id="PIRSR600823-5"/>
    </source>
</evidence>
<comment type="cofactor">
    <cofactor evidence="11 14">
        <name>Ca(2+)</name>
        <dbReference type="ChEBI" id="CHEBI:29108"/>
    </cofactor>
    <text evidence="11 14">Binds 2 calcium ions per subunit.</text>
</comment>
<reference evidence="17" key="1">
    <citation type="submission" date="2016-03" db="EMBL/GenBank/DDBJ databases">
        <title>Mechanisms controlling the formation of the plant cell surface in tip-growing cells are functionally conserved among land plants.</title>
        <authorList>
            <person name="Honkanen S."/>
            <person name="Jones V.A."/>
            <person name="Morieri G."/>
            <person name="Champion C."/>
            <person name="Hetherington A.J."/>
            <person name="Kelly S."/>
            <person name="Saint-Marcoux D."/>
            <person name="Proust H."/>
            <person name="Prescott H."/>
            <person name="Dolan L."/>
        </authorList>
    </citation>
    <scope>NUCLEOTIDE SEQUENCE [LARGE SCALE GENOMIC DNA]</scope>
    <source>
        <tissue evidence="17">Whole gametophyte</tissue>
    </source>
</reference>
<keyword evidence="7 11" id="KW-0408">Iron</keyword>
<evidence type="ECO:0000256" key="6">
    <source>
        <dbReference type="ARBA" id="ARBA00023002"/>
    </source>
</evidence>
<evidence type="ECO:0000313" key="18">
    <source>
        <dbReference type="Proteomes" id="UP000077202"/>
    </source>
</evidence>
<feature type="disulfide bond" evidence="13">
    <location>
        <begin position="260"/>
        <end position="292"/>
    </location>
</feature>
<feature type="binding site" evidence="11">
    <location>
        <position position="149"/>
    </location>
    <ligand>
        <name>Ca(2+)</name>
        <dbReference type="ChEBI" id="CHEBI:29108"/>
        <label>1</label>
    </ligand>
</feature>
<dbReference type="AlphaFoldDB" id="A0A176WN95"/>
<dbReference type="Gene3D" id="1.10.520.10">
    <property type="match status" value="1"/>
</dbReference>
<dbReference type="Proteomes" id="UP000077202">
    <property type="component" value="Unassembled WGS sequence"/>
</dbReference>
<keyword evidence="8 13" id="KW-1015">Disulfide bond</keyword>
<dbReference type="FunFam" id="1.10.420.10:FF:000001">
    <property type="entry name" value="Peroxidase"/>
    <property type="match status" value="1"/>
</dbReference>
<protein>
    <recommendedName>
        <fullName evidence="14">Peroxidase</fullName>
        <ecNumber evidence="14">1.11.1.7</ecNumber>
    </recommendedName>
</protein>
<dbReference type="GO" id="GO:0005576">
    <property type="term" value="C:extracellular region"/>
    <property type="evidence" value="ECO:0007669"/>
    <property type="project" value="UniProtKB-SubCell"/>
</dbReference>
<feature type="binding site" evidence="11">
    <location>
        <position position="316"/>
    </location>
    <ligand>
        <name>Ca(2+)</name>
        <dbReference type="ChEBI" id="CHEBI:29108"/>
        <label>2</label>
    </ligand>
</feature>
<evidence type="ECO:0000256" key="3">
    <source>
        <dbReference type="ARBA" id="ARBA00022559"/>
    </source>
</evidence>
<feature type="disulfide bond" evidence="13">
    <location>
        <begin position="111"/>
        <end position="175"/>
    </location>
</feature>
<dbReference type="Gene3D" id="1.10.420.10">
    <property type="entry name" value="Peroxidase, domain 2"/>
    <property type="match status" value="1"/>
</dbReference>
<evidence type="ECO:0000256" key="8">
    <source>
        <dbReference type="ARBA" id="ARBA00023157"/>
    </source>
</evidence>
<feature type="transmembrane region" description="Helical" evidence="15">
    <location>
        <begin position="77"/>
        <end position="98"/>
    </location>
</feature>
<dbReference type="PROSITE" id="PS50873">
    <property type="entry name" value="PEROXIDASE_4"/>
    <property type="match status" value="1"/>
</dbReference>
<keyword evidence="11 14" id="KW-0106">Calcium</keyword>
<dbReference type="PRINTS" id="PR00461">
    <property type="entry name" value="PLPEROXIDASE"/>
</dbReference>
<keyword evidence="3 14" id="KW-0575">Peroxidase</keyword>
<keyword evidence="15" id="KW-0812">Transmembrane</keyword>
<feature type="disulfide bond" evidence="13">
    <location>
        <begin position="181"/>
        <end position="401"/>
    </location>
</feature>
<dbReference type="PRINTS" id="PR00458">
    <property type="entry name" value="PEROXIDASE"/>
</dbReference>
<dbReference type="EMBL" id="LVLJ01000377">
    <property type="protein sequence ID" value="OAE34620.1"/>
    <property type="molecule type" value="Genomic_DNA"/>
</dbReference>
<comment type="similarity">
    <text evidence="2">Belongs to the peroxidase family. Ascorbate peroxidase subfamily.</text>
</comment>
<feature type="binding site" description="axial binding residue" evidence="11">
    <location>
        <position position="253"/>
    </location>
    <ligand>
        <name>heme b</name>
        <dbReference type="ChEBI" id="CHEBI:60344"/>
    </ligand>
    <ligandPart>
        <name>Fe</name>
        <dbReference type="ChEBI" id="CHEBI:18248"/>
    </ligandPart>
</feature>
<dbReference type="EC" id="1.11.1.7" evidence="14"/>
<feature type="domain" description="Plant heme peroxidase family profile" evidence="16">
    <location>
        <begin position="101"/>
        <end position="405"/>
    </location>
</feature>
<feature type="transmembrane region" description="Helical" evidence="15">
    <location>
        <begin position="53"/>
        <end position="70"/>
    </location>
</feature>